<comment type="similarity">
    <text evidence="2">Belongs to the intradiol ring-cleavage dioxygenase family.</text>
</comment>
<dbReference type="EMBL" id="CP047656">
    <property type="protein sequence ID" value="QHJ10464.1"/>
    <property type="molecule type" value="Genomic_DNA"/>
</dbReference>
<dbReference type="GO" id="GO:0009712">
    <property type="term" value="P:catechol-containing compound metabolic process"/>
    <property type="evidence" value="ECO:0007669"/>
    <property type="project" value="InterPro"/>
</dbReference>
<comment type="cofactor">
    <cofactor evidence="1">
        <name>Fe(3+)</name>
        <dbReference type="ChEBI" id="CHEBI:29034"/>
    </cofactor>
</comment>
<feature type="domain" description="Intradiol ring-cleavage dioxygenases" evidence="7">
    <location>
        <begin position="130"/>
        <end position="158"/>
    </location>
</feature>
<dbReference type="PANTHER" id="PTHR33711">
    <property type="entry name" value="DIOXYGENASE, PUTATIVE (AFU_ORTHOLOGUE AFUA_2G02910)-RELATED"/>
    <property type="match status" value="1"/>
</dbReference>
<evidence type="ECO:0000259" key="7">
    <source>
        <dbReference type="PROSITE" id="PS00083"/>
    </source>
</evidence>
<dbReference type="KEGG" id="pmes:FX988_00678"/>
<name>A0A857JIK0_9ALTE</name>
<evidence type="ECO:0000313" key="8">
    <source>
        <dbReference type="EMBL" id="QHJ10464.1"/>
    </source>
</evidence>
<dbReference type="EC" id="1.13.11.37" evidence="8"/>
<dbReference type="InterPro" id="IPR015889">
    <property type="entry name" value="Intradiol_dOase_core"/>
</dbReference>
<proteinExistence type="inferred from homology"/>
<evidence type="ECO:0000256" key="6">
    <source>
        <dbReference type="ARBA" id="ARBA00023004"/>
    </source>
</evidence>
<keyword evidence="5 8" id="KW-0560">Oxidoreductase</keyword>
<sequence>MRNLTQDTITDYIAASFETSQSPRNVELMVGLVKCLHGFIREVDLSHGEWVKLLDFFYRVGDKTTETRDEFMLLSDVMGITSLVDLLAATKNPEVTPASPLGPFYLENAPVIRQGESLCRVDEPGIPLVFKGIVTDEQGTPIINALLDIWHNADSGLYSNEDETQDDMNNRGRIYTDDQGMFALNTIRPKPYSVPMDGPVGDLLNAFARSPWRSAHLHVVVSASGCESVITELFFSDCEYIDIDAVGGVRPSLTHEPIYIPTDRGETLSVEHHFRLRQLSQELSTL</sequence>
<dbReference type="SUPFAM" id="SSF49482">
    <property type="entry name" value="Aromatic compound dioxygenase"/>
    <property type="match status" value="1"/>
</dbReference>
<dbReference type="InterPro" id="IPR000627">
    <property type="entry name" value="Intradiol_dOase_C"/>
</dbReference>
<keyword evidence="6" id="KW-0408">Iron</keyword>
<organism evidence="8 9">
    <name type="scientific">Paraglaciecola mesophila</name>
    <dbReference type="NCBI Taxonomy" id="197222"/>
    <lineage>
        <taxon>Bacteria</taxon>
        <taxon>Pseudomonadati</taxon>
        <taxon>Pseudomonadota</taxon>
        <taxon>Gammaproteobacteria</taxon>
        <taxon>Alteromonadales</taxon>
        <taxon>Alteromonadaceae</taxon>
        <taxon>Paraglaciecola</taxon>
    </lineage>
</organism>
<dbReference type="Pfam" id="PF00775">
    <property type="entry name" value="Dioxygenase_C"/>
    <property type="match status" value="1"/>
</dbReference>
<evidence type="ECO:0000256" key="3">
    <source>
        <dbReference type="ARBA" id="ARBA00022723"/>
    </source>
</evidence>
<evidence type="ECO:0000256" key="5">
    <source>
        <dbReference type="ARBA" id="ARBA00023002"/>
    </source>
</evidence>
<evidence type="ECO:0000313" key="9">
    <source>
        <dbReference type="Proteomes" id="UP000464524"/>
    </source>
</evidence>
<protein>
    <submittedName>
        <fullName evidence="8">Hydroxyquinol 1,2-dioxygenase</fullName>
        <ecNumber evidence="8">1.13.11.37</ecNumber>
    </submittedName>
</protein>
<dbReference type="PANTHER" id="PTHR33711:SF7">
    <property type="entry name" value="INTRADIOL RING-CLEAVAGE DIOXYGENASES DOMAIN-CONTAINING PROTEIN-RELATED"/>
    <property type="match status" value="1"/>
</dbReference>
<dbReference type="InterPro" id="IPR050770">
    <property type="entry name" value="Intradiol_RC_Dioxygenase"/>
</dbReference>
<keyword evidence="4 8" id="KW-0223">Dioxygenase</keyword>
<keyword evidence="9" id="KW-1185">Reference proteome</keyword>
<dbReference type="OrthoDB" id="9800887at2"/>
<dbReference type="GO" id="GO:0047074">
    <property type="term" value="F:4-hydroxycatechol 1,2-dioxygenase activity"/>
    <property type="evidence" value="ECO:0007669"/>
    <property type="project" value="UniProtKB-EC"/>
</dbReference>
<evidence type="ECO:0000256" key="1">
    <source>
        <dbReference type="ARBA" id="ARBA00001965"/>
    </source>
</evidence>
<dbReference type="RefSeq" id="WP_160178339.1">
    <property type="nucleotide sequence ID" value="NZ_CP047656.1"/>
</dbReference>
<dbReference type="Proteomes" id="UP000464524">
    <property type="component" value="Chromosome"/>
</dbReference>
<evidence type="ECO:0000256" key="2">
    <source>
        <dbReference type="ARBA" id="ARBA00007825"/>
    </source>
</evidence>
<dbReference type="Pfam" id="PF04444">
    <property type="entry name" value="Dioxygenase_N"/>
    <property type="match status" value="1"/>
</dbReference>
<dbReference type="GO" id="GO:0008199">
    <property type="term" value="F:ferric iron binding"/>
    <property type="evidence" value="ECO:0007669"/>
    <property type="project" value="InterPro"/>
</dbReference>
<gene>
    <name evidence="8" type="ORF">FX988_00678</name>
</gene>
<dbReference type="InterPro" id="IPR007535">
    <property type="entry name" value="Catechol_dOase_N"/>
</dbReference>
<reference evidence="8 9" key="1">
    <citation type="submission" date="2019-12" db="EMBL/GenBank/DDBJ databases">
        <title>Genome sequencing and assembly of endphytes of Porphyra tenera.</title>
        <authorList>
            <person name="Park J.M."/>
            <person name="Shin R."/>
            <person name="Jo S.H."/>
        </authorList>
    </citation>
    <scope>NUCLEOTIDE SEQUENCE [LARGE SCALE GENOMIC DNA]</scope>
    <source>
        <strain evidence="8 9">GPM4</strain>
    </source>
</reference>
<dbReference type="Gene3D" id="2.60.130.10">
    <property type="entry name" value="Aromatic compound dioxygenase"/>
    <property type="match status" value="1"/>
</dbReference>
<accession>A0A857JIK0</accession>
<keyword evidence="3" id="KW-0479">Metal-binding</keyword>
<evidence type="ECO:0000256" key="4">
    <source>
        <dbReference type="ARBA" id="ARBA00022964"/>
    </source>
</evidence>
<dbReference type="GO" id="GO:0018576">
    <property type="term" value="F:catechol 1,2-dioxygenase activity"/>
    <property type="evidence" value="ECO:0007669"/>
    <property type="project" value="InterPro"/>
</dbReference>
<dbReference type="AlphaFoldDB" id="A0A857JIK0"/>
<dbReference type="PROSITE" id="PS00083">
    <property type="entry name" value="INTRADIOL_DIOXYGENAS"/>
    <property type="match status" value="1"/>
</dbReference>